<reference evidence="1" key="1">
    <citation type="submission" date="2023-04" db="EMBL/GenBank/DDBJ databases">
        <title>Draft Genome sequencing of Naganishia species isolated from polar environments using Oxford Nanopore Technology.</title>
        <authorList>
            <person name="Leo P."/>
            <person name="Venkateswaran K."/>
        </authorList>
    </citation>
    <scope>NUCLEOTIDE SEQUENCE</scope>
    <source>
        <strain evidence="1">MNA-CCFEE 5425</strain>
    </source>
</reference>
<gene>
    <name evidence="1" type="ORF">QFC22_004526</name>
</gene>
<sequence length="264" mass="29013">MKAVFGIKPAVNSSSNWSARSGTVNLRVDIAKLIMSYTMSLLSKRSKKIGSDGREGEPLDLPYLVIPLCPGVGAVDQVKDKLNDEEMQRVVAGDMDWSVSERILSLLPNSIYGINSFWKAEETLNHYLPELSWLCPCLYLIAVTEREAGRAVDYNLLEWIGDKLLELGGSVFATLCILLGIGPALARTIKRKHAQAFVLHSQSITTNAALQSGNEQRSFPLYIRHDELHSSQILPVDKSPGLKHAALSTEPIRMKGKVSIGPST</sequence>
<comment type="caution">
    <text evidence="1">The sequence shown here is derived from an EMBL/GenBank/DDBJ whole genome shotgun (WGS) entry which is preliminary data.</text>
</comment>
<evidence type="ECO:0000313" key="2">
    <source>
        <dbReference type="Proteomes" id="UP001243375"/>
    </source>
</evidence>
<accession>A0ACC2X0C0</accession>
<evidence type="ECO:0000313" key="1">
    <source>
        <dbReference type="EMBL" id="KAJ9116869.1"/>
    </source>
</evidence>
<keyword evidence="2" id="KW-1185">Reference proteome</keyword>
<name>A0ACC2X0C0_9TREE</name>
<organism evidence="1 2">
    <name type="scientific">Naganishia vaughanmartiniae</name>
    <dbReference type="NCBI Taxonomy" id="1424756"/>
    <lineage>
        <taxon>Eukaryota</taxon>
        <taxon>Fungi</taxon>
        <taxon>Dikarya</taxon>
        <taxon>Basidiomycota</taxon>
        <taxon>Agaricomycotina</taxon>
        <taxon>Tremellomycetes</taxon>
        <taxon>Filobasidiales</taxon>
        <taxon>Filobasidiaceae</taxon>
        <taxon>Naganishia</taxon>
    </lineage>
</organism>
<dbReference type="EMBL" id="JASBWU010000013">
    <property type="protein sequence ID" value="KAJ9116869.1"/>
    <property type="molecule type" value="Genomic_DNA"/>
</dbReference>
<proteinExistence type="predicted"/>
<dbReference type="Proteomes" id="UP001243375">
    <property type="component" value="Unassembled WGS sequence"/>
</dbReference>
<protein>
    <submittedName>
        <fullName evidence="1">Uncharacterized protein</fullName>
    </submittedName>
</protein>